<protein>
    <submittedName>
        <fullName evidence="2">RNA-directed DNA polymerase, eukaryota</fullName>
    </submittedName>
</protein>
<dbReference type="AlphaFoldDB" id="A0A6L2MDZ5"/>
<dbReference type="InterPro" id="IPR054722">
    <property type="entry name" value="PolX-like_BBD"/>
</dbReference>
<organism evidence="2">
    <name type="scientific">Tanacetum cinerariifolium</name>
    <name type="common">Dalmatian daisy</name>
    <name type="synonym">Chrysanthemum cinerariifolium</name>
    <dbReference type="NCBI Taxonomy" id="118510"/>
    <lineage>
        <taxon>Eukaryota</taxon>
        <taxon>Viridiplantae</taxon>
        <taxon>Streptophyta</taxon>
        <taxon>Embryophyta</taxon>
        <taxon>Tracheophyta</taxon>
        <taxon>Spermatophyta</taxon>
        <taxon>Magnoliopsida</taxon>
        <taxon>eudicotyledons</taxon>
        <taxon>Gunneridae</taxon>
        <taxon>Pentapetalae</taxon>
        <taxon>asterids</taxon>
        <taxon>campanulids</taxon>
        <taxon>Asterales</taxon>
        <taxon>Asteraceae</taxon>
        <taxon>Asteroideae</taxon>
        <taxon>Anthemideae</taxon>
        <taxon>Anthemidinae</taxon>
        <taxon>Tanacetum</taxon>
    </lineage>
</organism>
<sequence length="663" mass="74603">MAQKAKIHWAIEGDENSKYFHAIINKKRSQLAIRGVLVKGDWIDEPARIVDLEMNVAYDVIKRAVWDCGANKSPGRLKINLYKSKLMGIGISQEDVTMETNLIGCNTLTAPFTYLGVKLKTLSIGGCFTLIKSVLSFMPLYHMSIYKVPMDVLNRLESTRRNFFNGVENMERKISMIDWKKVLAAKKKKSRFIKAIFGNHGALDNPGSLPSRSTWIDIIREFDSLSRKGIDLLSHAKKGGAPRGGVEETHLHLLAEKAATVILTNISGRRVSLDKLPTWLNFSLNGIDIPSILYPICNIVGESSSHLLFNYHVARVLLSKVARWWELEILDFHSSADWLTWFFNLRLSKRLKEDTSVMAATVMWCPAKTRTITVPSKPLMTTLPANNSFFMGFVEKQKLTGPNFIDWYRQLKIVLSVEDNLNYLEQEIPPAPVVTAGQLVAPEEERKSVRLYVLKKKGYINNLERLGHPVILGLVKRNCPQYLAELLKKKKNTALGAGGSCIFVIELNTILNRSWIYDTGCDNHICNTTQGLRASRKLKTGALSLYVGNGQREAVEAIGVFYICLPSGLEIVLNNCHYAPSITRGVISVFCLYEDGFINRFVNNTIQVSRNNMVYFSAIPKEGIFEIDLSNSYTNKCSIYAVSNKRAKLDLDSALVALSSWTY</sequence>
<reference evidence="2" key="1">
    <citation type="journal article" date="2019" name="Sci. Rep.">
        <title>Draft genome of Tanacetum cinerariifolium, the natural source of mosquito coil.</title>
        <authorList>
            <person name="Yamashiro T."/>
            <person name="Shiraishi A."/>
            <person name="Satake H."/>
            <person name="Nakayama K."/>
        </authorList>
    </citation>
    <scope>NUCLEOTIDE SEQUENCE</scope>
</reference>
<dbReference type="PANTHER" id="PTHR33116:SF79">
    <property type="entry name" value="REVERSE TRANSCRIPTASE DOMAIN, ZINC FINGER, CCHC-TYPE-RELATED"/>
    <property type="match status" value="1"/>
</dbReference>
<feature type="domain" description="Retrovirus-related Pol polyprotein from transposon TNT 1-94-like beta-barrel" evidence="1">
    <location>
        <begin position="515"/>
        <end position="597"/>
    </location>
</feature>
<proteinExistence type="predicted"/>
<dbReference type="PANTHER" id="PTHR33116">
    <property type="entry name" value="REVERSE TRANSCRIPTASE ZINC-BINDING DOMAIN-CONTAINING PROTEIN-RELATED-RELATED"/>
    <property type="match status" value="1"/>
</dbReference>
<name>A0A6L2MDZ5_TANCI</name>
<keyword evidence="2" id="KW-0808">Transferase</keyword>
<gene>
    <name evidence="2" type="ORF">Tci_044149</name>
</gene>
<keyword evidence="2" id="KW-0548">Nucleotidyltransferase</keyword>
<dbReference type="EMBL" id="BKCJ010006438">
    <property type="protein sequence ID" value="GEU72171.1"/>
    <property type="molecule type" value="Genomic_DNA"/>
</dbReference>
<evidence type="ECO:0000259" key="1">
    <source>
        <dbReference type="Pfam" id="PF22936"/>
    </source>
</evidence>
<accession>A0A6L2MDZ5</accession>
<dbReference type="GO" id="GO:0003964">
    <property type="term" value="F:RNA-directed DNA polymerase activity"/>
    <property type="evidence" value="ECO:0007669"/>
    <property type="project" value="UniProtKB-KW"/>
</dbReference>
<evidence type="ECO:0000313" key="2">
    <source>
        <dbReference type="EMBL" id="GEU72171.1"/>
    </source>
</evidence>
<comment type="caution">
    <text evidence="2">The sequence shown here is derived from an EMBL/GenBank/DDBJ whole genome shotgun (WGS) entry which is preliminary data.</text>
</comment>
<keyword evidence="2" id="KW-0695">RNA-directed DNA polymerase</keyword>
<dbReference type="Pfam" id="PF22936">
    <property type="entry name" value="Pol_BBD"/>
    <property type="match status" value="1"/>
</dbReference>